<gene>
    <name evidence="2" type="ORF">Clacol_002715</name>
</gene>
<reference evidence="2" key="1">
    <citation type="submission" date="2021-10" db="EMBL/GenBank/DDBJ databases">
        <title>De novo Genome Assembly of Clathrus columnatus (Basidiomycota, Fungi) Using Illumina and Nanopore Sequence Data.</title>
        <authorList>
            <person name="Ogiso-Tanaka E."/>
            <person name="Itagaki H."/>
            <person name="Hosoya T."/>
            <person name="Hosaka K."/>
        </authorList>
    </citation>
    <scope>NUCLEOTIDE SEQUENCE</scope>
    <source>
        <strain evidence="2">MO-923</strain>
    </source>
</reference>
<keyword evidence="3" id="KW-1185">Reference proteome</keyword>
<evidence type="ECO:0000313" key="2">
    <source>
        <dbReference type="EMBL" id="GJJ08497.1"/>
    </source>
</evidence>
<sequence length="57" mass="5896">MPTGIVNGFQATQGFLEVFGVPTAVPGVFTIGFYGRRSAFFAASCLAAVALTIQIIA</sequence>
<organism evidence="2 3">
    <name type="scientific">Clathrus columnatus</name>
    <dbReference type="NCBI Taxonomy" id="1419009"/>
    <lineage>
        <taxon>Eukaryota</taxon>
        <taxon>Fungi</taxon>
        <taxon>Dikarya</taxon>
        <taxon>Basidiomycota</taxon>
        <taxon>Agaricomycotina</taxon>
        <taxon>Agaricomycetes</taxon>
        <taxon>Phallomycetidae</taxon>
        <taxon>Phallales</taxon>
        <taxon>Clathraceae</taxon>
        <taxon>Clathrus</taxon>
    </lineage>
</organism>
<keyword evidence="1" id="KW-1133">Transmembrane helix</keyword>
<feature type="transmembrane region" description="Helical" evidence="1">
    <location>
        <begin position="39"/>
        <end position="56"/>
    </location>
</feature>
<dbReference type="Proteomes" id="UP001050691">
    <property type="component" value="Unassembled WGS sequence"/>
</dbReference>
<comment type="caution">
    <text evidence="2">The sequence shown here is derived from an EMBL/GenBank/DDBJ whole genome shotgun (WGS) entry which is preliminary data.</text>
</comment>
<keyword evidence="1" id="KW-0472">Membrane</keyword>
<protein>
    <submittedName>
        <fullName evidence="2">Uncharacterized protein</fullName>
    </submittedName>
</protein>
<keyword evidence="1" id="KW-0812">Transmembrane</keyword>
<evidence type="ECO:0000256" key="1">
    <source>
        <dbReference type="SAM" id="Phobius"/>
    </source>
</evidence>
<name>A0AAV5A4F0_9AGAM</name>
<accession>A0AAV5A4F0</accession>
<evidence type="ECO:0000313" key="3">
    <source>
        <dbReference type="Proteomes" id="UP001050691"/>
    </source>
</evidence>
<proteinExistence type="predicted"/>
<dbReference type="AlphaFoldDB" id="A0AAV5A4F0"/>
<dbReference type="EMBL" id="BPWL01000003">
    <property type="protein sequence ID" value="GJJ08497.1"/>
    <property type="molecule type" value="Genomic_DNA"/>
</dbReference>